<gene>
    <name evidence="2" type="ORF">GDO54_004097</name>
</gene>
<reference evidence="2" key="1">
    <citation type="thesis" date="2020" institute="ProQuest LLC" country="789 East Eisenhower Parkway, Ann Arbor, MI, USA">
        <title>Comparative Genomics and Chromosome Evolution.</title>
        <authorList>
            <person name="Mudd A.B."/>
        </authorList>
    </citation>
    <scope>NUCLEOTIDE SEQUENCE</scope>
    <source>
        <strain evidence="2">1538</strain>
        <tissue evidence="2">Blood</tissue>
    </source>
</reference>
<keyword evidence="1" id="KW-0472">Membrane</keyword>
<keyword evidence="3" id="KW-1185">Reference proteome</keyword>
<protein>
    <submittedName>
        <fullName evidence="2">Uncharacterized protein</fullName>
    </submittedName>
</protein>
<evidence type="ECO:0000313" key="3">
    <source>
        <dbReference type="Proteomes" id="UP001181693"/>
    </source>
</evidence>
<name>A0AAV2ZT23_PYXAD</name>
<organism evidence="2 3">
    <name type="scientific">Pyxicephalus adspersus</name>
    <name type="common">African bullfrog</name>
    <dbReference type="NCBI Taxonomy" id="30357"/>
    <lineage>
        <taxon>Eukaryota</taxon>
        <taxon>Metazoa</taxon>
        <taxon>Chordata</taxon>
        <taxon>Craniata</taxon>
        <taxon>Vertebrata</taxon>
        <taxon>Euteleostomi</taxon>
        <taxon>Amphibia</taxon>
        <taxon>Batrachia</taxon>
        <taxon>Anura</taxon>
        <taxon>Neobatrachia</taxon>
        <taxon>Ranoidea</taxon>
        <taxon>Pyxicephalidae</taxon>
        <taxon>Pyxicephalinae</taxon>
        <taxon>Pyxicephalus</taxon>
    </lineage>
</organism>
<keyword evidence="1" id="KW-1133">Transmembrane helix</keyword>
<accession>A0AAV2ZT23</accession>
<dbReference type="AlphaFoldDB" id="A0AAV2ZT23"/>
<evidence type="ECO:0000256" key="1">
    <source>
        <dbReference type="SAM" id="Phobius"/>
    </source>
</evidence>
<evidence type="ECO:0000313" key="2">
    <source>
        <dbReference type="EMBL" id="DBA14812.1"/>
    </source>
</evidence>
<dbReference type="Proteomes" id="UP001181693">
    <property type="component" value="Unassembled WGS sequence"/>
</dbReference>
<sequence length="75" mass="8861">MHRLVFPGGVSPVAIFPVLKGLCRLGVVFRILQRHVFYAKMSKYGCGVFIYQLIIWFIVFIYFILILTYQCKLEW</sequence>
<keyword evidence="1" id="KW-0812">Transmembrane</keyword>
<feature type="transmembrane region" description="Helical" evidence="1">
    <location>
        <begin position="44"/>
        <end position="69"/>
    </location>
</feature>
<proteinExistence type="predicted"/>
<comment type="caution">
    <text evidence="2">The sequence shown here is derived from an EMBL/GenBank/DDBJ whole genome shotgun (WGS) entry which is preliminary data.</text>
</comment>
<dbReference type="EMBL" id="DYDO01000012">
    <property type="protein sequence ID" value="DBA14812.1"/>
    <property type="molecule type" value="Genomic_DNA"/>
</dbReference>
<feature type="transmembrane region" description="Helical" evidence="1">
    <location>
        <begin position="12"/>
        <end position="32"/>
    </location>
</feature>